<evidence type="ECO:0008006" key="7">
    <source>
        <dbReference type="Google" id="ProtNLM"/>
    </source>
</evidence>
<dbReference type="CDD" id="cd03757">
    <property type="entry name" value="proteasome_beta_type_1"/>
    <property type="match status" value="1"/>
</dbReference>
<reference evidence="5 6" key="1">
    <citation type="submission" date="2019-09" db="EMBL/GenBank/DDBJ databases">
        <authorList>
            <person name="Brejova B."/>
        </authorList>
    </citation>
    <scope>NUCLEOTIDE SEQUENCE [LARGE SCALE GENOMIC DNA]</scope>
</reference>
<dbReference type="PANTHER" id="PTHR32194:SF2">
    <property type="entry name" value="PROTEASOME SUBUNIT BETA TYPE-1"/>
    <property type="match status" value="1"/>
</dbReference>
<keyword evidence="3" id="KW-0647">Proteasome</keyword>
<keyword evidence="4" id="KW-0539">Nucleus</keyword>
<dbReference type="PROSITE" id="PS51476">
    <property type="entry name" value="PROTEASOME_BETA_2"/>
    <property type="match status" value="1"/>
</dbReference>
<protein>
    <recommendedName>
        <fullName evidence="7">Proteasome subunit beta</fullName>
    </recommendedName>
</protein>
<keyword evidence="2" id="KW-0963">Cytoplasm</keyword>
<name>A0A5E8BAW2_9ASCO</name>
<evidence type="ECO:0000256" key="4">
    <source>
        <dbReference type="ARBA" id="ARBA00023242"/>
    </source>
</evidence>
<keyword evidence="6" id="KW-1185">Reference proteome</keyword>
<organism evidence="5 6">
    <name type="scientific">Magnusiomyces paraingens</name>
    <dbReference type="NCBI Taxonomy" id="2606893"/>
    <lineage>
        <taxon>Eukaryota</taxon>
        <taxon>Fungi</taxon>
        <taxon>Dikarya</taxon>
        <taxon>Ascomycota</taxon>
        <taxon>Saccharomycotina</taxon>
        <taxon>Dipodascomycetes</taxon>
        <taxon>Dipodascales</taxon>
        <taxon>Dipodascaceae</taxon>
        <taxon>Magnusiomyces</taxon>
    </lineage>
</organism>
<sequence length="242" mass="26562">MIGTRATQSAEQLAAQNSAPIEHRFNPYDDNGGTIIGIAGDDFVVLAGDTRHSTGYSINTRYRPQVHELGDNMIASASGFSADSDALIKRLKTRIEWYHHAHNKPLQVASAARLTQTLLYSHRFFPYYVGTIIAGIDPEGKGAIYSFDPVGSYERQTCHAGGSAASLIVPFLDNQVDFKNQYDPATNIPKKQVNLPQEVVVGLVKDAFTSATERQIQVGDFLEIVIVKKDGITKELVPLKKD</sequence>
<evidence type="ECO:0000256" key="3">
    <source>
        <dbReference type="ARBA" id="ARBA00022942"/>
    </source>
</evidence>
<accession>A0A5E8BAW2</accession>
<evidence type="ECO:0000256" key="1">
    <source>
        <dbReference type="ARBA" id="ARBA00004123"/>
    </source>
</evidence>
<dbReference type="EMBL" id="CABVLU010000001">
    <property type="protein sequence ID" value="VVT46473.1"/>
    <property type="molecule type" value="Genomic_DNA"/>
</dbReference>
<dbReference type="GO" id="GO:0043161">
    <property type="term" value="P:proteasome-mediated ubiquitin-dependent protein catabolic process"/>
    <property type="evidence" value="ECO:0007669"/>
    <property type="project" value="UniProtKB-ARBA"/>
</dbReference>
<dbReference type="FunFam" id="3.60.20.10:FF:000027">
    <property type="entry name" value="Proteasome subunit beta type-6"/>
    <property type="match status" value="1"/>
</dbReference>
<dbReference type="OrthoDB" id="268479at2759"/>
<dbReference type="Pfam" id="PF00227">
    <property type="entry name" value="Proteasome"/>
    <property type="match status" value="1"/>
</dbReference>
<dbReference type="Proteomes" id="UP000398389">
    <property type="component" value="Unassembled WGS sequence"/>
</dbReference>
<comment type="subcellular location">
    <subcellularLocation>
        <location evidence="1">Nucleus</location>
    </subcellularLocation>
</comment>
<evidence type="ECO:0000313" key="5">
    <source>
        <dbReference type="EMBL" id="VVT46473.1"/>
    </source>
</evidence>
<dbReference type="PANTHER" id="PTHR32194">
    <property type="entry name" value="METALLOPROTEASE TLDD"/>
    <property type="match status" value="1"/>
</dbReference>
<dbReference type="GO" id="GO:0005839">
    <property type="term" value="C:proteasome core complex"/>
    <property type="evidence" value="ECO:0007669"/>
    <property type="project" value="InterPro"/>
</dbReference>
<evidence type="ECO:0000313" key="6">
    <source>
        <dbReference type="Proteomes" id="UP000398389"/>
    </source>
</evidence>
<dbReference type="GO" id="GO:0005737">
    <property type="term" value="C:cytoplasm"/>
    <property type="evidence" value="ECO:0007669"/>
    <property type="project" value="TreeGrafter"/>
</dbReference>
<dbReference type="GO" id="GO:0005634">
    <property type="term" value="C:nucleus"/>
    <property type="evidence" value="ECO:0007669"/>
    <property type="project" value="UniProtKB-SubCell"/>
</dbReference>
<dbReference type="InterPro" id="IPR023333">
    <property type="entry name" value="Proteasome_suB-type"/>
</dbReference>
<dbReference type="GO" id="GO:0010499">
    <property type="term" value="P:proteasomal ubiquitin-independent protein catabolic process"/>
    <property type="evidence" value="ECO:0007669"/>
    <property type="project" value="UniProtKB-ARBA"/>
</dbReference>
<dbReference type="SUPFAM" id="SSF56235">
    <property type="entry name" value="N-terminal nucleophile aminohydrolases (Ntn hydrolases)"/>
    <property type="match status" value="1"/>
</dbReference>
<dbReference type="Gene3D" id="3.60.20.10">
    <property type="entry name" value="Glutamine Phosphoribosylpyrophosphate, subunit 1, domain 1"/>
    <property type="match status" value="1"/>
</dbReference>
<dbReference type="InterPro" id="IPR029055">
    <property type="entry name" value="Ntn_hydrolases_N"/>
</dbReference>
<dbReference type="GeneID" id="43580054"/>
<gene>
    <name evidence="5" type="ORF">SAPINGB_P001231</name>
</gene>
<dbReference type="AlphaFoldDB" id="A0A5E8BAW2"/>
<dbReference type="InterPro" id="IPR001353">
    <property type="entry name" value="Proteasome_sua/b"/>
</dbReference>
<dbReference type="RefSeq" id="XP_031851845.1">
    <property type="nucleotide sequence ID" value="XM_031995954.1"/>
</dbReference>
<proteinExistence type="predicted"/>
<evidence type="ECO:0000256" key="2">
    <source>
        <dbReference type="ARBA" id="ARBA00022490"/>
    </source>
</evidence>